<name>A0A6M2BQK8_9GAMM</name>
<evidence type="ECO:0000313" key="2">
    <source>
        <dbReference type="Proteomes" id="UP000472676"/>
    </source>
</evidence>
<dbReference type="RefSeq" id="WP_166253994.1">
    <property type="nucleotide sequence ID" value="NZ_JAAMOW010000003.1"/>
</dbReference>
<comment type="caution">
    <text evidence="1">The sequence shown here is derived from an EMBL/GenBank/DDBJ whole genome shotgun (WGS) entry which is preliminary data.</text>
</comment>
<dbReference type="Proteomes" id="UP000472676">
    <property type="component" value="Unassembled WGS sequence"/>
</dbReference>
<accession>A0A6M2BQK8</accession>
<sequence>MTLDDILAQGKRLWLDYSEYAGALLAGGSVPWLDVSELVAWQRKAQGLLQSDVLELPIGEVGNAWLQAHPALLDAMRSKNRPVFPLKTLLADAALRAHLLEIARGLRASFARLPLALVCPSPKRWALDAYRAAFGDDGAGAADFGADETEDASAYLADFLRSFGDVGVDILLLQESVDSEPEDAAGLEAYRPVLNVAAHYRWEIGLAAPGGRYRGDAADFGFVIAPQVANGRRSGRMVPSDFWSGAAASDCPENGFRYARVPGDAKPETVLQRLAALR</sequence>
<reference evidence="1 2" key="1">
    <citation type="journal article" date="2014" name="Int. J. Syst. Evol. Microbiol.">
        <title>Solimonas terrae sp. nov., isolated from soil.</title>
        <authorList>
            <person name="Kim S.J."/>
            <person name="Moon J.Y."/>
            <person name="Weon H.Y."/>
            <person name="Ahn J.H."/>
            <person name="Chen W.M."/>
            <person name="Kwon S.W."/>
        </authorList>
    </citation>
    <scope>NUCLEOTIDE SEQUENCE [LARGE SCALE GENOMIC DNA]</scope>
    <source>
        <strain evidence="1 2">KIS83-12</strain>
    </source>
</reference>
<organism evidence="1 2">
    <name type="scientific">Solimonas terrae</name>
    <dbReference type="NCBI Taxonomy" id="1396819"/>
    <lineage>
        <taxon>Bacteria</taxon>
        <taxon>Pseudomonadati</taxon>
        <taxon>Pseudomonadota</taxon>
        <taxon>Gammaproteobacteria</taxon>
        <taxon>Nevskiales</taxon>
        <taxon>Nevskiaceae</taxon>
        <taxon>Solimonas</taxon>
    </lineage>
</organism>
<keyword evidence="2" id="KW-1185">Reference proteome</keyword>
<dbReference type="AlphaFoldDB" id="A0A6M2BQK8"/>
<proteinExistence type="predicted"/>
<evidence type="ECO:0008006" key="3">
    <source>
        <dbReference type="Google" id="ProtNLM"/>
    </source>
</evidence>
<protein>
    <recommendedName>
        <fullName evidence="3">DUF72 domain-containing protein</fullName>
    </recommendedName>
</protein>
<evidence type="ECO:0000313" key="1">
    <source>
        <dbReference type="EMBL" id="NGY04501.1"/>
    </source>
</evidence>
<gene>
    <name evidence="1" type="ORF">G7Y85_06990</name>
</gene>
<dbReference type="EMBL" id="JAAMOW010000003">
    <property type="protein sequence ID" value="NGY04501.1"/>
    <property type="molecule type" value="Genomic_DNA"/>
</dbReference>